<evidence type="ECO:0000256" key="6">
    <source>
        <dbReference type="SAM" id="SignalP"/>
    </source>
</evidence>
<dbReference type="GO" id="GO:0008239">
    <property type="term" value="F:dipeptidyl-peptidase activity"/>
    <property type="evidence" value="ECO:0007669"/>
    <property type="project" value="TreeGrafter"/>
</dbReference>
<keyword evidence="2" id="KW-0645">Protease</keyword>
<dbReference type="AlphaFoldDB" id="A0AAD1UL23"/>
<feature type="signal peptide" evidence="6">
    <location>
        <begin position="1"/>
        <end position="16"/>
    </location>
</feature>
<dbReference type="InterPro" id="IPR042269">
    <property type="entry name" value="Ser_carbopepase_S28_SKS"/>
</dbReference>
<dbReference type="Gene3D" id="3.40.50.1820">
    <property type="entry name" value="alpha/beta hydrolase"/>
    <property type="match status" value="1"/>
</dbReference>
<dbReference type="GO" id="GO:0070008">
    <property type="term" value="F:serine-type exopeptidase activity"/>
    <property type="evidence" value="ECO:0007669"/>
    <property type="project" value="InterPro"/>
</dbReference>
<evidence type="ECO:0000256" key="3">
    <source>
        <dbReference type="ARBA" id="ARBA00022729"/>
    </source>
</evidence>
<dbReference type="PANTHER" id="PTHR11010">
    <property type="entry name" value="PROTEASE S28 PRO-X CARBOXYPEPTIDASE-RELATED"/>
    <property type="match status" value="1"/>
</dbReference>
<dbReference type="InterPro" id="IPR029058">
    <property type="entry name" value="AB_hydrolase_fold"/>
</dbReference>
<dbReference type="InterPro" id="IPR008758">
    <property type="entry name" value="Peptidase_S28"/>
</dbReference>
<comment type="caution">
    <text evidence="7">The sequence shown here is derived from an EMBL/GenBank/DDBJ whole genome shotgun (WGS) entry which is preliminary data.</text>
</comment>
<name>A0AAD1UL23_EUPCR</name>
<keyword evidence="8" id="KW-1185">Reference proteome</keyword>
<keyword evidence="3 6" id="KW-0732">Signal</keyword>
<sequence length="508" mass="57218">MKYIILALCLLSVVLARTRVTSPFAHPKIDVEKIKALHTDIVEDTVDMKIDHFNANGQSDTYPMRYLVNAKHYQKGGPIFFYAGNEGNVYTFYNNTGFMVNTLAEEYKALVVFAEHRYFGESLPFGDKSFDTENLKYLNVEQTMTDYVEFIRGFRKESGLDQTPVIVFGGSYGGMLASWLRMKFPETFQGAIASSAPIIYFKDAVPEDGFYNVIQDVFTHNHPECSENIKKVAELIVSFKNQPEKIRSLKSMYNTCQAIETADDVDKITGFLYNAWIYMAMTNYPYPTEFLAPMPGNPVDVSCEPFDLTASKPKITSLLKKDSLFSDDELALLQAAADSVQVFYNYTGELACNDLSGSETPNLDAFGWDILACNEMAMPMGTDGKDNMFLPESFSYEAHTKQCEERFGITPQFDFALTFFGGRNPTFDFATTSNIVFANGNIDPWNAGSITIPVSKDTVTINIENSAHHLELRDPNPLDPQSVVDARNVEREQITKWLAQFREIVESS</sequence>
<evidence type="ECO:0000313" key="8">
    <source>
        <dbReference type="Proteomes" id="UP001295684"/>
    </source>
</evidence>
<organism evidence="7 8">
    <name type="scientific">Euplotes crassus</name>
    <dbReference type="NCBI Taxonomy" id="5936"/>
    <lineage>
        <taxon>Eukaryota</taxon>
        <taxon>Sar</taxon>
        <taxon>Alveolata</taxon>
        <taxon>Ciliophora</taxon>
        <taxon>Intramacronucleata</taxon>
        <taxon>Spirotrichea</taxon>
        <taxon>Hypotrichia</taxon>
        <taxon>Euplotida</taxon>
        <taxon>Euplotidae</taxon>
        <taxon>Moneuplotes</taxon>
    </lineage>
</organism>
<gene>
    <name evidence="7" type="ORF">ECRASSUSDP1_LOCUS8463</name>
</gene>
<keyword evidence="5" id="KW-0325">Glycoprotein</keyword>
<dbReference type="Proteomes" id="UP001295684">
    <property type="component" value="Unassembled WGS sequence"/>
</dbReference>
<protein>
    <recommendedName>
        <fullName evidence="9">Lysosomal Pro-X carboxypeptidase</fullName>
    </recommendedName>
</protein>
<keyword evidence="4" id="KW-0378">Hydrolase</keyword>
<dbReference type="PANTHER" id="PTHR11010:SF38">
    <property type="entry name" value="LYSOSOMAL PRO-X CARBOXYPEPTIDASE"/>
    <property type="match status" value="1"/>
</dbReference>
<evidence type="ECO:0008006" key="9">
    <source>
        <dbReference type="Google" id="ProtNLM"/>
    </source>
</evidence>
<accession>A0AAD1UL23</accession>
<reference evidence="7" key="1">
    <citation type="submission" date="2023-07" db="EMBL/GenBank/DDBJ databases">
        <authorList>
            <consortium name="AG Swart"/>
            <person name="Singh M."/>
            <person name="Singh A."/>
            <person name="Seah K."/>
            <person name="Emmerich C."/>
        </authorList>
    </citation>
    <scope>NUCLEOTIDE SEQUENCE</scope>
    <source>
        <strain evidence="7">DP1</strain>
    </source>
</reference>
<proteinExistence type="inferred from homology"/>
<dbReference type="Pfam" id="PF05577">
    <property type="entry name" value="Peptidase_S28"/>
    <property type="match status" value="1"/>
</dbReference>
<dbReference type="EMBL" id="CAMPGE010008280">
    <property type="protein sequence ID" value="CAI2367185.1"/>
    <property type="molecule type" value="Genomic_DNA"/>
</dbReference>
<evidence type="ECO:0000256" key="5">
    <source>
        <dbReference type="ARBA" id="ARBA00023180"/>
    </source>
</evidence>
<dbReference type="GO" id="GO:0006508">
    <property type="term" value="P:proteolysis"/>
    <property type="evidence" value="ECO:0007669"/>
    <property type="project" value="UniProtKB-KW"/>
</dbReference>
<evidence type="ECO:0000256" key="2">
    <source>
        <dbReference type="ARBA" id="ARBA00022670"/>
    </source>
</evidence>
<dbReference type="Gene3D" id="1.20.120.980">
    <property type="entry name" value="Serine carboxypeptidase S28, SKS domain"/>
    <property type="match status" value="1"/>
</dbReference>
<dbReference type="SUPFAM" id="SSF53474">
    <property type="entry name" value="alpha/beta-Hydrolases"/>
    <property type="match status" value="1"/>
</dbReference>
<evidence type="ECO:0000256" key="4">
    <source>
        <dbReference type="ARBA" id="ARBA00022801"/>
    </source>
</evidence>
<comment type="similarity">
    <text evidence="1">Belongs to the peptidase S28 family.</text>
</comment>
<evidence type="ECO:0000313" key="7">
    <source>
        <dbReference type="EMBL" id="CAI2367185.1"/>
    </source>
</evidence>
<evidence type="ECO:0000256" key="1">
    <source>
        <dbReference type="ARBA" id="ARBA00011079"/>
    </source>
</evidence>
<feature type="chain" id="PRO_5042085328" description="Lysosomal Pro-X carboxypeptidase" evidence="6">
    <location>
        <begin position="17"/>
        <end position="508"/>
    </location>
</feature>